<feature type="transmembrane region" description="Helical" evidence="2">
    <location>
        <begin position="21"/>
        <end position="41"/>
    </location>
</feature>
<dbReference type="GO" id="GO:0004252">
    <property type="term" value="F:serine-type endopeptidase activity"/>
    <property type="evidence" value="ECO:0007669"/>
    <property type="project" value="InterPro"/>
</dbReference>
<dbReference type="PROSITE" id="PS51892">
    <property type="entry name" value="SUBTILASE"/>
    <property type="match status" value="1"/>
</dbReference>
<protein>
    <submittedName>
        <fullName evidence="3">Autotransporter (Serine protease)</fullName>
        <ecNumber evidence="3">3.4.21.-</ecNumber>
    </submittedName>
</protein>
<evidence type="ECO:0000313" key="3">
    <source>
        <dbReference type="EMBL" id="SUC38284.1"/>
    </source>
</evidence>
<proteinExistence type="inferred from homology"/>
<dbReference type="Proteomes" id="UP000254191">
    <property type="component" value="Unassembled WGS sequence"/>
</dbReference>
<dbReference type="EMBL" id="UGTS01000005">
    <property type="protein sequence ID" value="SUC38284.1"/>
    <property type="molecule type" value="Genomic_DNA"/>
</dbReference>
<evidence type="ECO:0000313" key="4">
    <source>
        <dbReference type="Proteomes" id="UP000254191"/>
    </source>
</evidence>
<dbReference type="InterPro" id="IPR036852">
    <property type="entry name" value="Peptidase_S8/S53_dom_sf"/>
</dbReference>
<dbReference type="AlphaFoldDB" id="A0A379GB96"/>
<dbReference type="SUPFAM" id="SSF52743">
    <property type="entry name" value="Subtilisin-like"/>
    <property type="match status" value="1"/>
</dbReference>
<name>A0A379GB96_PROMI</name>
<comment type="similarity">
    <text evidence="1">Belongs to the peptidase S8 family.</text>
</comment>
<gene>
    <name evidence="3" type="ORF">NCTC11938_02549</name>
</gene>
<accession>A0A379GB96</accession>
<keyword evidence="3" id="KW-0378">Hydrolase</keyword>
<reference evidence="3 4" key="1">
    <citation type="submission" date="2018-06" db="EMBL/GenBank/DDBJ databases">
        <authorList>
            <consortium name="Pathogen Informatics"/>
            <person name="Doyle S."/>
        </authorList>
    </citation>
    <scope>NUCLEOTIDE SEQUENCE [LARGE SCALE GENOMIC DNA]</scope>
    <source>
        <strain evidence="3 4">NCTC11938</strain>
    </source>
</reference>
<keyword evidence="2" id="KW-0812">Transmembrane</keyword>
<dbReference type="Gene3D" id="3.40.50.200">
    <property type="entry name" value="Peptidase S8/S53 domain"/>
    <property type="match status" value="1"/>
</dbReference>
<keyword evidence="2" id="KW-0472">Membrane</keyword>
<sequence>MNKEIALSHHPINQKKNTTNSLFQLSLITSALLFSGYAVAYSEVGQLGNKQSWESPEYQKDWGLAAMNASSAYALGFHGQGAKVGVMDSGALLSHQELSGSRFHAVKAKGEYGSTGMRYPTRNGRTL</sequence>
<evidence type="ECO:0000256" key="1">
    <source>
        <dbReference type="PROSITE-ProRule" id="PRU01240"/>
    </source>
</evidence>
<evidence type="ECO:0000256" key="2">
    <source>
        <dbReference type="SAM" id="Phobius"/>
    </source>
</evidence>
<keyword evidence="3" id="KW-0645">Protease</keyword>
<organism evidence="3 4">
    <name type="scientific">Proteus mirabilis</name>
    <dbReference type="NCBI Taxonomy" id="584"/>
    <lineage>
        <taxon>Bacteria</taxon>
        <taxon>Pseudomonadati</taxon>
        <taxon>Pseudomonadota</taxon>
        <taxon>Gammaproteobacteria</taxon>
        <taxon>Enterobacterales</taxon>
        <taxon>Morganellaceae</taxon>
        <taxon>Proteus</taxon>
    </lineage>
</organism>
<dbReference type="GO" id="GO:0006508">
    <property type="term" value="P:proteolysis"/>
    <property type="evidence" value="ECO:0007669"/>
    <property type="project" value="UniProtKB-KW"/>
</dbReference>
<comment type="caution">
    <text evidence="1">Lacks conserved residue(s) required for the propagation of feature annotation.</text>
</comment>
<dbReference type="EC" id="3.4.21.-" evidence="3"/>
<keyword evidence="2" id="KW-1133">Transmembrane helix</keyword>